<feature type="domain" description="DUF6533" evidence="1">
    <location>
        <begin position="15"/>
        <end position="41"/>
    </location>
</feature>
<dbReference type="Proteomes" id="UP000217790">
    <property type="component" value="Unassembled WGS sequence"/>
</dbReference>
<proteinExistence type="predicted"/>
<evidence type="ECO:0000259" key="1">
    <source>
        <dbReference type="Pfam" id="PF20151"/>
    </source>
</evidence>
<reference evidence="3" key="1">
    <citation type="journal article" date="2017" name="Nat. Ecol. Evol.">
        <title>Genome expansion and lineage-specific genetic innovations in the forest pathogenic fungi Armillaria.</title>
        <authorList>
            <person name="Sipos G."/>
            <person name="Prasanna A.N."/>
            <person name="Walter M.C."/>
            <person name="O'Connor E."/>
            <person name="Balint B."/>
            <person name="Krizsan K."/>
            <person name="Kiss B."/>
            <person name="Hess J."/>
            <person name="Varga T."/>
            <person name="Slot J."/>
            <person name="Riley R."/>
            <person name="Boka B."/>
            <person name="Rigling D."/>
            <person name="Barry K."/>
            <person name="Lee J."/>
            <person name="Mihaltcheva S."/>
            <person name="LaButti K."/>
            <person name="Lipzen A."/>
            <person name="Waldron R."/>
            <person name="Moloney N.M."/>
            <person name="Sperisen C."/>
            <person name="Kredics L."/>
            <person name="Vagvoelgyi C."/>
            <person name="Patrignani A."/>
            <person name="Fitzpatrick D."/>
            <person name="Nagy I."/>
            <person name="Doyle S."/>
            <person name="Anderson J.B."/>
            <person name="Grigoriev I.V."/>
            <person name="Gueldener U."/>
            <person name="Muensterkoetter M."/>
            <person name="Nagy L.G."/>
        </authorList>
    </citation>
    <scope>NUCLEOTIDE SEQUENCE [LARGE SCALE GENOMIC DNA]</scope>
    <source>
        <strain evidence="3">Ar21-2</strain>
    </source>
</reference>
<accession>A0A2H3DI40</accession>
<organism evidence="2 3">
    <name type="scientific">Armillaria gallica</name>
    <name type="common">Bulbous honey fungus</name>
    <name type="synonym">Armillaria bulbosa</name>
    <dbReference type="NCBI Taxonomy" id="47427"/>
    <lineage>
        <taxon>Eukaryota</taxon>
        <taxon>Fungi</taxon>
        <taxon>Dikarya</taxon>
        <taxon>Basidiomycota</taxon>
        <taxon>Agaricomycotina</taxon>
        <taxon>Agaricomycetes</taxon>
        <taxon>Agaricomycetidae</taxon>
        <taxon>Agaricales</taxon>
        <taxon>Marasmiineae</taxon>
        <taxon>Physalacriaceae</taxon>
        <taxon>Armillaria</taxon>
    </lineage>
</organism>
<gene>
    <name evidence="2" type="ORF">ARMGADRAFT_1066174</name>
</gene>
<dbReference type="Pfam" id="PF20151">
    <property type="entry name" value="DUF6533"/>
    <property type="match status" value="1"/>
</dbReference>
<protein>
    <recommendedName>
        <fullName evidence="1">DUF6533 domain-containing protein</fullName>
    </recommendedName>
</protein>
<name>A0A2H3DI40_ARMGA</name>
<dbReference type="OrthoDB" id="10426614at2759"/>
<dbReference type="EMBL" id="KZ293680">
    <property type="protein sequence ID" value="PBK87106.1"/>
    <property type="molecule type" value="Genomic_DNA"/>
</dbReference>
<feature type="non-terminal residue" evidence="2">
    <location>
        <position position="191"/>
    </location>
</feature>
<keyword evidence="3" id="KW-1185">Reference proteome</keyword>
<dbReference type="InParanoid" id="A0A2H3DI40"/>
<sequence>MEFNVSGSAAYMAKTVVLWDYLISIDDEVSLIWACFNFITLVVLCVSEASETVLKRIMDQILILCVLTPRKHQNRYLALFVRIWGFIDKQYHLTLGTRCGNYNPPSEHLISHRQTDDTYLMREGGTEILRPWYGRGTRVAEIWVVRRCQTPCGGGKVLPNMAADVTGPMVIARGARLKQDYTLSYHAVAYN</sequence>
<dbReference type="AlphaFoldDB" id="A0A2H3DI40"/>
<evidence type="ECO:0000313" key="2">
    <source>
        <dbReference type="EMBL" id="PBK87106.1"/>
    </source>
</evidence>
<evidence type="ECO:0000313" key="3">
    <source>
        <dbReference type="Proteomes" id="UP000217790"/>
    </source>
</evidence>
<dbReference type="InterPro" id="IPR045340">
    <property type="entry name" value="DUF6533"/>
</dbReference>